<keyword evidence="4" id="KW-1185">Reference proteome</keyword>
<feature type="region of interest" description="Disordered" evidence="2">
    <location>
        <begin position="73"/>
        <end position="97"/>
    </location>
</feature>
<accession>S3D2L2</accession>
<reference evidence="3 4" key="1">
    <citation type="journal article" date="2013" name="BMC Genomics">
        <title>Genomics-driven discovery of the pneumocandin biosynthetic gene cluster in the fungus Glarea lozoyensis.</title>
        <authorList>
            <person name="Chen L."/>
            <person name="Yue Q."/>
            <person name="Zhang X."/>
            <person name="Xiang M."/>
            <person name="Wang C."/>
            <person name="Li S."/>
            <person name="Che Y."/>
            <person name="Ortiz-Lopez F.J."/>
            <person name="Bills G.F."/>
            <person name="Liu X."/>
            <person name="An Z."/>
        </authorList>
    </citation>
    <scope>NUCLEOTIDE SEQUENCE [LARGE SCALE GENOMIC DNA]</scope>
    <source>
        <strain evidence="4">ATCC 20868 / MF5171</strain>
    </source>
</reference>
<dbReference type="EMBL" id="KE145362">
    <property type="protein sequence ID" value="EPE31389.1"/>
    <property type="molecule type" value="Genomic_DNA"/>
</dbReference>
<dbReference type="HOGENOM" id="CLU_032154_0_0_1"/>
<evidence type="ECO:0000256" key="1">
    <source>
        <dbReference type="SAM" id="Coils"/>
    </source>
</evidence>
<dbReference type="GeneID" id="19471732"/>
<evidence type="ECO:0000313" key="4">
    <source>
        <dbReference type="Proteomes" id="UP000016922"/>
    </source>
</evidence>
<dbReference type="Proteomes" id="UP000016922">
    <property type="component" value="Unassembled WGS sequence"/>
</dbReference>
<proteinExistence type="predicted"/>
<name>S3D2L2_GLAL2</name>
<protein>
    <submittedName>
        <fullName evidence="3">Uncharacterized protein</fullName>
    </submittedName>
</protein>
<feature type="region of interest" description="Disordered" evidence="2">
    <location>
        <begin position="401"/>
        <end position="423"/>
    </location>
</feature>
<feature type="compositionally biased region" description="Polar residues" evidence="2">
    <location>
        <begin position="73"/>
        <end position="83"/>
    </location>
</feature>
<keyword evidence="1" id="KW-0175">Coiled coil</keyword>
<dbReference type="eggNOG" id="ENOG502RFRV">
    <property type="taxonomic scope" value="Eukaryota"/>
</dbReference>
<feature type="coiled-coil region" evidence="1">
    <location>
        <begin position="36"/>
        <end position="65"/>
    </location>
</feature>
<dbReference type="OrthoDB" id="5279415at2759"/>
<dbReference type="RefSeq" id="XP_008081664.1">
    <property type="nucleotide sequence ID" value="XM_008083473.1"/>
</dbReference>
<dbReference type="KEGG" id="glz:GLAREA_12692"/>
<dbReference type="OMA" id="HFLATCK"/>
<organism evidence="3 4">
    <name type="scientific">Glarea lozoyensis (strain ATCC 20868 / MF5171)</name>
    <dbReference type="NCBI Taxonomy" id="1116229"/>
    <lineage>
        <taxon>Eukaryota</taxon>
        <taxon>Fungi</taxon>
        <taxon>Dikarya</taxon>
        <taxon>Ascomycota</taxon>
        <taxon>Pezizomycotina</taxon>
        <taxon>Leotiomycetes</taxon>
        <taxon>Helotiales</taxon>
        <taxon>Helotiaceae</taxon>
        <taxon>Glarea</taxon>
    </lineage>
</organism>
<evidence type="ECO:0000313" key="3">
    <source>
        <dbReference type="EMBL" id="EPE31389.1"/>
    </source>
</evidence>
<evidence type="ECO:0000256" key="2">
    <source>
        <dbReference type="SAM" id="MobiDB-lite"/>
    </source>
</evidence>
<gene>
    <name evidence="3" type="ORF">GLAREA_12692</name>
</gene>
<sequence length="489" mass="54919">MNHHHHAPGQHPIAGLHAAIHGHIHRHVCILESDGYDQAAVEKQNEELIKDNAKAQAEIQRLRDLLTGHDIPWTTSSKGSSNKVVRRPKRAPTSTLESTRTLRARTGSVVTRSSTAADKQPCLPIEIVLRILRYAVTSPVPIIDPFFKLRKGNCTREEYISRKYISINFLATSKALRVEGIRLLIKCNTFIFTQVGALQNFQKIPSELRSTIENLTLRVVGQYYDEVARKLDLSGAENYHPKVEKLIMPILARPPGLYHDEGVQSYCWLQLSDFLKAMMFHPPATGSSSSSTREYESLIPSLKALRLDLVNFCDHLPFPGPRYASVIRWYVGNIADEVMLTGAPDLGVDNSEESMLRHMVRNEGLFGASYPVFVSNANGNALRTLSDTNFQLEVIRANPSLNPKPATASTLQHPEGGNPPKSKYRAGKTIWKWATPNAKTPKKWIEFDRKSGMMVNFLPDFEIDSEFEFEEDEDDSDILDGLSDSSIYL</sequence>
<dbReference type="AlphaFoldDB" id="S3D2L2"/>